<keyword evidence="1" id="KW-0812">Transmembrane</keyword>
<evidence type="ECO:0000313" key="2">
    <source>
        <dbReference type="EMBL" id="AHZ71838.1"/>
    </source>
</evidence>
<name>A0A024EHN9_9PSED</name>
<dbReference type="KEGG" id="pman:OU5_4759"/>
<evidence type="ECO:0000313" key="3">
    <source>
        <dbReference type="Proteomes" id="UP000026913"/>
    </source>
</evidence>
<feature type="transmembrane region" description="Helical" evidence="1">
    <location>
        <begin position="46"/>
        <end position="62"/>
    </location>
</feature>
<gene>
    <name evidence="2" type="ORF">OU5_4759</name>
</gene>
<protein>
    <submittedName>
        <fullName evidence="2">Uncharacterized protein</fullName>
    </submittedName>
</protein>
<dbReference type="GeneID" id="46430512"/>
<dbReference type="RefSeq" id="WP_010457690.1">
    <property type="nucleotide sequence ID" value="NZ_CP005960.1"/>
</dbReference>
<organism evidence="2 3">
    <name type="scientific">Pseudomonas mandelii JR-1</name>
    <dbReference type="NCBI Taxonomy" id="1147786"/>
    <lineage>
        <taxon>Bacteria</taxon>
        <taxon>Pseudomonadati</taxon>
        <taxon>Pseudomonadota</taxon>
        <taxon>Gammaproteobacteria</taxon>
        <taxon>Pseudomonadales</taxon>
        <taxon>Pseudomonadaceae</taxon>
        <taxon>Pseudomonas</taxon>
    </lineage>
</organism>
<keyword evidence="1" id="KW-1133">Transmembrane helix</keyword>
<proteinExistence type="predicted"/>
<reference evidence="2 3" key="1">
    <citation type="journal article" date="2012" name="J. Bacteriol.">
        <title>Genome sequence of cold-adapted Pseudomonas mandelii strain JR-1.</title>
        <authorList>
            <person name="Jang S.H."/>
            <person name="Kim J."/>
            <person name="Kim J."/>
            <person name="Hong S."/>
            <person name="Lee C."/>
        </authorList>
    </citation>
    <scope>NUCLEOTIDE SEQUENCE [LARGE SCALE GENOMIC DNA]</scope>
    <source>
        <strain evidence="2 3">JR-1</strain>
    </source>
</reference>
<dbReference type="AlphaFoldDB" id="A0A024EHN9"/>
<sequence>MAINKPGHTGLTRLRRVSPAFDMAVISTVMGFAIIASTIYPGVPSAVVGAIVGAFIGVKNFRDDAIAD</sequence>
<evidence type="ECO:0000256" key="1">
    <source>
        <dbReference type="SAM" id="Phobius"/>
    </source>
</evidence>
<dbReference type="EMBL" id="CP005960">
    <property type="protein sequence ID" value="AHZ71838.1"/>
    <property type="molecule type" value="Genomic_DNA"/>
</dbReference>
<accession>A0A024EHN9</accession>
<keyword evidence="1" id="KW-0472">Membrane</keyword>
<dbReference type="Proteomes" id="UP000026913">
    <property type="component" value="Chromosome"/>
</dbReference>
<dbReference type="OrthoDB" id="6992219at2"/>
<dbReference type="HOGENOM" id="CLU_2790800_0_0_6"/>